<organism evidence="1 2">
    <name type="scientific">Faecalibacterium prausnitzii</name>
    <dbReference type="NCBI Taxonomy" id="853"/>
    <lineage>
        <taxon>Bacteria</taxon>
        <taxon>Bacillati</taxon>
        <taxon>Bacillota</taxon>
        <taxon>Clostridia</taxon>
        <taxon>Eubacteriales</taxon>
        <taxon>Oscillospiraceae</taxon>
        <taxon>Faecalibacterium</taxon>
    </lineage>
</organism>
<reference evidence="1 2" key="1">
    <citation type="submission" date="2017-10" db="EMBL/GenBank/DDBJ databases">
        <title>Complete Genome Sequence of Faecalibacterium prausnitzii isolated from the gut of healthy adult Indian.</title>
        <authorList>
            <person name="Bag S."/>
            <person name="Ghosh T.S."/>
            <person name="Das B."/>
        </authorList>
    </citation>
    <scope>NUCLEOTIDE SEQUENCE [LARGE SCALE GENOMIC DNA]</scope>
    <source>
        <strain evidence="1 2">Indica</strain>
    </source>
</reference>
<evidence type="ECO:0000313" key="1">
    <source>
        <dbReference type="EMBL" id="ATL89081.1"/>
    </source>
</evidence>
<dbReference type="RefSeq" id="WP_098922447.1">
    <property type="nucleotide sequence ID" value="NZ_CP023819.1"/>
</dbReference>
<dbReference type="Gene3D" id="1.10.10.60">
    <property type="entry name" value="Homeodomain-like"/>
    <property type="match status" value="1"/>
</dbReference>
<dbReference type="AlphaFoldDB" id="A0A291T7W4"/>
<protein>
    <recommendedName>
        <fullName evidence="3">PD-(D/E)XK nuclease family transposase</fullName>
    </recommendedName>
</protein>
<name>A0A291T7W4_9FIRM</name>
<evidence type="ECO:0000313" key="2">
    <source>
        <dbReference type="Proteomes" id="UP000223709"/>
    </source>
</evidence>
<dbReference type="Proteomes" id="UP000223709">
    <property type="component" value="Chromosome"/>
</dbReference>
<dbReference type="EMBL" id="CP023819">
    <property type="protein sequence ID" value="ATL89081.1"/>
    <property type="molecule type" value="Genomic_DNA"/>
</dbReference>
<accession>A0A291T7W4</accession>
<evidence type="ECO:0008006" key="3">
    <source>
        <dbReference type="Google" id="ProtNLM"/>
    </source>
</evidence>
<proteinExistence type="predicted"/>
<sequence length="158" mass="18054">MDVENLDKDQDYRELPDTYVIFITEKDYYKAGKPVYVIQNMNLTLGEPFEDGTHILYVNGEYRGDSDIGRLMHDFNCTSAEEMNFDLMAERTRYLKENPKGVGSMCKAMEELRAESRKEMAVEMAQSLYEQGVSIEQIAKASKVDVDTVKGWLTPKAG</sequence>
<gene>
    <name evidence="1" type="ORF">CRH10_01490</name>
</gene>